<feature type="transmembrane region" description="Helical" evidence="9">
    <location>
        <begin position="490"/>
        <end position="513"/>
    </location>
</feature>
<feature type="transmembrane region" description="Helical" evidence="9">
    <location>
        <begin position="90"/>
        <end position="108"/>
    </location>
</feature>
<keyword evidence="3" id="KW-0813">Transport</keyword>
<evidence type="ECO:0000256" key="8">
    <source>
        <dbReference type="SAM" id="MobiDB-lite"/>
    </source>
</evidence>
<feature type="domain" description="Amino acid permease/ SLC12A" evidence="10">
    <location>
        <begin position="65"/>
        <end position="520"/>
    </location>
</feature>
<dbReference type="Proteomes" id="UP000290900">
    <property type="component" value="Unassembled WGS sequence"/>
</dbReference>
<evidence type="ECO:0000313" key="12">
    <source>
        <dbReference type="Proteomes" id="UP000290900"/>
    </source>
</evidence>
<feature type="transmembrane region" description="Helical" evidence="9">
    <location>
        <begin position="200"/>
        <end position="224"/>
    </location>
</feature>
<dbReference type="InterPro" id="IPR050524">
    <property type="entry name" value="APC_YAT"/>
</dbReference>
<evidence type="ECO:0000256" key="6">
    <source>
        <dbReference type="ARBA" id="ARBA00022989"/>
    </source>
</evidence>
<dbReference type="PANTHER" id="PTHR43341:SF4">
    <property type="entry name" value="ARGININE PERMEASE CAN1-RELATED"/>
    <property type="match status" value="1"/>
</dbReference>
<comment type="similarity">
    <text evidence="2">Belongs to the amino acid-polyamine-organocation (APC) superfamily. YAT (TC 2.A.3.10) family.</text>
</comment>
<dbReference type="InParanoid" id="A0A448YJD5"/>
<dbReference type="EMBL" id="CAACVR010000008">
    <property type="protein sequence ID" value="VEU21001.1"/>
    <property type="molecule type" value="Genomic_DNA"/>
</dbReference>
<evidence type="ECO:0000256" key="2">
    <source>
        <dbReference type="ARBA" id="ARBA00006983"/>
    </source>
</evidence>
<evidence type="ECO:0000256" key="1">
    <source>
        <dbReference type="ARBA" id="ARBA00004141"/>
    </source>
</evidence>
<dbReference type="PANTHER" id="PTHR43341">
    <property type="entry name" value="AMINO ACID PERMEASE"/>
    <property type="match status" value="1"/>
</dbReference>
<dbReference type="GO" id="GO:0016020">
    <property type="term" value="C:membrane"/>
    <property type="evidence" value="ECO:0007669"/>
    <property type="project" value="UniProtKB-SubCell"/>
</dbReference>
<dbReference type="PIRSF" id="PIRSF006060">
    <property type="entry name" value="AA_transporter"/>
    <property type="match status" value="1"/>
</dbReference>
<evidence type="ECO:0000256" key="5">
    <source>
        <dbReference type="ARBA" id="ARBA00022970"/>
    </source>
</evidence>
<dbReference type="FunCoup" id="A0A448YJD5">
    <property type="interactions" value="172"/>
</dbReference>
<dbReference type="FunFam" id="1.20.1740.10:FF:000006">
    <property type="entry name" value="General amino acid permease"/>
    <property type="match status" value="1"/>
</dbReference>
<feature type="transmembrane region" description="Helical" evidence="9">
    <location>
        <begin position="297"/>
        <end position="318"/>
    </location>
</feature>
<feature type="transmembrane region" description="Helical" evidence="9">
    <location>
        <begin position="396"/>
        <end position="414"/>
    </location>
</feature>
<feature type="region of interest" description="Disordered" evidence="8">
    <location>
        <begin position="1"/>
        <end position="24"/>
    </location>
</feature>
<feature type="transmembrane region" description="Helical" evidence="9">
    <location>
        <begin position="420"/>
        <end position="444"/>
    </location>
</feature>
<feature type="transmembrane region" description="Helical" evidence="9">
    <location>
        <begin position="465"/>
        <end position="484"/>
    </location>
</feature>
<dbReference type="STRING" id="13370.A0A448YJD5"/>
<feature type="compositionally biased region" description="Basic and acidic residues" evidence="8">
    <location>
        <begin position="10"/>
        <end position="24"/>
    </location>
</feature>
<keyword evidence="5" id="KW-0029">Amino-acid transport</keyword>
<reference evidence="11 12" key="1">
    <citation type="submission" date="2018-12" db="EMBL/GenBank/DDBJ databases">
        <authorList>
            <person name="Tiukova I."/>
            <person name="Dainat J."/>
        </authorList>
    </citation>
    <scope>NUCLEOTIDE SEQUENCE [LARGE SCALE GENOMIC DNA]</scope>
</reference>
<feature type="transmembrane region" description="Helical" evidence="9">
    <location>
        <begin position="146"/>
        <end position="167"/>
    </location>
</feature>
<evidence type="ECO:0000256" key="4">
    <source>
        <dbReference type="ARBA" id="ARBA00022692"/>
    </source>
</evidence>
<evidence type="ECO:0000259" key="10">
    <source>
        <dbReference type="Pfam" id="PF00324"/>
    </source>
</evidence>
<keyword evidence="6 9" id="KW-1133">Transmembrane helix</keyword>
<name>A0A448YJD5_BRENA</name>
<organism evidence="11 12">
    <name type="scientific">Brettanomyces naardenensis</name>
    <name type="common">Yeast</name>
    <dbReference type="NCBI Taxonomy" id="13370"/>
    <lineage>
        <taxon>Eukaryota</taxon>
        <taxon>Fungi</taxon>
        <taxon>Dikarya</taxon>
        <taxon>Ascomycota</taxon>
        <taxon>Saccharomycotina</taxon>
        <taxon>Pichiomycetes</taxon>
        <taxon>Pichiales</taxon>
        <taxon>Pichiaceae</taxon>
        <taxon>Brettanomyces</taxon>
    </lineage>
</organism>
<accession>A0A448YJD5</accession>
<keyword evidence="7 9" id="KW-0472">Membrane</keyword>
<sequence>MSATQSSDSDASKRRDNLDEGKEFLKISPEESTFPLKDEMLLNDSEDVGVIHEARVKRGLKTRQITMIALGGTIGTGLFIGTSAPLHQAGPVNALIAYLFFGVLAYFVTQSLGEMATHTPIAGSFCVFNTKYLSRSIGLSTNWLYWFQWPITFAVELFAIAQVIEYWTDKVPNWAWMLIFFVILTTANFFPVGFYGEVEFWVALVKVLAIMGFIIYALCMVCGAGKQGPIGFRYWRNPGPWGAGAGLVSNVNTDRFLGWLSSLINAAFTYQGVEFTGISAGESANPRKSVPKAINKVIFRILLFYILTLFFMGLLVPYNDPNLTNDTTFISSSPFLISIQNCGTPILPDIFNAVMLCTIISAGNSDIYIGSRVLYAMAGTTAPSIFRRTTKQGVPYIGVIVSSSLGLLAFLNISNSGQTVFNWLMDISAVAGMIDWIFISLAHLRFQAILKSRNISRDTLPYKATGMPFFAWFTAISLTIITFVQGYTVFFNFSVADFFADYISLILFFAIWFGSQFTLYRKDSWLVPIDQVDILSEARKIDEEVWDDEDEEKGFMGKCREWSSKQGKGVQRVLNCIDSL</sequence>
<dbReference type="InterPro" id="IPR004840">
    <property type="entry name" value="Amino_acid_permease_CS"/>
</dbReference>
<protein>
    <submittedName>
        <fullName evidence="11">DEKNAAC101811</fullName>
    </submittedName>
</protein>
<dbReference type="PROSITE" id="PS00218">
    <property type="entry name" value="AMINO_ACID_PERMEASE_1"/>
    <property type="match status" value="1"/>
</dbReference>
<comment type="subcellular location">
    <subcellularLocation>
        <location evidence="1">Membrane</location>
        <topology evidence="1">Multi-pass membrane protein</topology>
    </subcellularLocation>
</comment>
<keyword evidence="4 9" id="KW-0812">Transmembrane</keyword>
<evidence type="ECO:0000313" key="11">
    <source>
        <dbReference type="EMBL" id="VEU21001.1"/>
    </source>
</evidence>
<dbReference type="AlphaFoldDB" id="A0A448YJD5"/>
<gene>
    <name evidence="11" type="ORF">BRENAR_LOCUS1736</name>
</gene>
<feature type="transmembrane region" description="Helical" evidence="9">
    <location>
        <begin position="65"/>
        <end position="84"/>
    </location>
</feature>
<evidence type="ECO:0000256" key="9">
    <source>
        <dbReference type="SAM" id="Phobius"/>
    </source>
</evidence>
<dbReference type="GO" id="GO:0015171">
    <property type="term" value="F:amino acid transmembrane transporter activity"/>
    <property type="evidence" value="ECO:0007669"/>
    <property type="project" value="UniProtKB-ARBA"/>
</dbReference>
<dbReference type="OrthoDB" id="3900342at2759"/>
<evidence type="ECO:0000256" key="3">
    <source>
        <dbReference type="ARBA" id="ARBA00022448"/>
    </source>
</evidence>
<keyword evidence="12" id="KW-1185">Reference proteome</keyword>
<evidence type="ECO:0000256" key="7">
    <source>
        <dbReference type="ARBA" id="ARBA00023136"/>
    </source>
</evidence>
<dbReference type="Gene3D" id="1.20.1740.10">
    <property type="entry name" value="Amino acid/polyamine transporter I"/>
    <property type="match status" value="1"/>
</dbReference>
<dbReference type="InterPro" id="IPR004841">
    <property type="entry name" value="AA-permease/SLC12A_dom"/>
</dbReference>
<dbReference type="Pfam" id="PF00324">
    <property type="entry name" value="AA_permease"/>
    <property type="match status" value="1"/>
</dbReference>
<proteinExistence type="inferred from homology"/>
<feature type="transmembrane region" description="Helical" evidence="9">
    <location>
        <begin position="174"/>
        <end position="194"/>
    </location>
</feature>